<reference evidence="1 2" key="1">
    <citation type="journal article" date="2021" name="Nat. Plants">
        <title>The Taxus genome provides insights into paclitaxel biosynthesis.</title>
        <authorList>
            <person name="Xiong X."/>
            <person name="Gou J."/>
            <person name="Liao Q."/>
            <person name="Li Y."/>
            <person name="Zhou Q."/>
            <person name="Bi G."/>
            <person name="Li C."/>
            <person name="Du R."/>
            <person name="Wang X."/>
            <person name="Sun T."/>
            <person name="Guo L."/>
            <person name="Liang H."/>
            <person name="Lu P."/>
            <person name="Wu Y."/>
            <person name="Zhang Z."/>
            <person name="Ro D.K."/>
            <person name="Shang Y."/>
            <person name="Huang S."/>
            <person name="Yan J."/>
        </authorList>
    </citation>
    <scope>NUCLEOTIDE SEQUENCE [LARGE SCALE GENOMIC DNA]</scope>
    <source>
        <strain evidence="1">Ta-2019</strain>
    </source>
</reference>
<sequence>AKNLTILTMDYLRGTWTAYEMTTQGDKLVKKEITFKDEKKKKEKKTRDGNATHDMDDDEFFAMIAIILKVGS</sequence>
<proteinExistence type="predicted"/>
<evidence type="ECO:0000313" key="1">
    <source>
        <dbReference type="EMBL" id="KAH9326939.1"/>
    </source>
</evidence>
<dbReference type="Proteomes" id="UP000824469">
    <property type="component" value="Unassembled WGS sequence"/>
</dbReference>
<organism evidence="1 2">
    <name type="scientific">Taxus chinensis</name>
    <name type="common">Chinese yew</name>
    <name type="synonym">Taxus wallichiana var. chinensis</name>
    <dbReference type="NCBI Taxonomy" id="29808"/>
    <lineage>
        <taxon>Eukaryota</taxon>
        <taxon>Viridiplantae</taxon>
        <taxon>Streptophyta</taxon>
        <taxon>Embryophyta</taxon>
        <taxon>Tracheophyta</taxon>
        <taxon>Spermatophyta</taxon>
        <taxon>Pinopsida</taxon>
        <taxon>Pinidae</taxon>
        <taxon>Conifers II</taxon>
        <taxon>Cupressales</taxon>
        <taxon>Taxaceae</taxon>
        <taxon>Taxus</taxon>
    </lineage>
</organism>
<dbReference type="AlphaFoldDB" id="A0AA38GQV9"/>
<comment type="caution">
    <text evidence="1">The sequence shown here is derived from an EMBL/GenBank/DDBJ whole genome shotgun (WGS) entry which is preliminary data.</text>
</comment>
<feature type="non-terminal residue" evidence="1">
    <location>
        <position position="1"/>
    </location>
</feature>
<evidence type="ECO:0000313" key="2">
    <source>
        <dbReference type="Proteomes" id="UP000824469"/>
    </source>
</evidence>
<protein>
    <submittedName>
        <fullName evidence="1">Uncharacterized protein</fullName>
    </submittedName>
</protein>
<name>A0AA38GQV9_TAXCH</name>
<dbReference type="EMBL" id="JAHRHJ020000002">
    <property type="protein sequence ID" value="KAH9326939.1"/>
    <property type="molecule type" value="Genomic_DNA"/>
</dbReference>
<keyword evidence="2" id="KW-1185">Reference proteome</keyword>
<gene>
    <name evidence="1" type="ORF">KI387_007117</name>
</gene>
<feature type="non-terminal residue" evidence="1">
    <location>
        <position position="72"/>
    </location>
</feature>
<accession>A0AA38GQV9</accession>